<dbReference type="GO" id="GO:0015250">
    <property type="term" value="F:water channel activity"/>
    <property type="evidence" value="ECO:0007669"/>
    <property type="project" value="TreeGrafter"/>
</dbReference>
<dbReference type="InterPro" id="IPR050363">
    <property type="entry name" value="MIP/Aquaporin"/>
</dbReference>
<protein>
    <recommendedName>
        <fullName evidence="13">Aquaporin</fullName>
    </recommendedName>
</protein>
<dbReference type="GO" id="GO:0005886">
    <property type="term" value="C:plasma membrane"/>
    <property type="evidence" value="ECO:0007669"/>
    <property type="project" value="TreeGrafter"/>
</dbReference>
<feature type="transmembrane region" description="Helical" evidence="10">
    <location>
        <begin position="318"/>
        <end position="342"/>
    </location>
</feature>
<feature type="transmembrane region" description="Helical" evidence="10">
    <location>
        <begin position="282"/>
        <end position="306"/>
    </location>
</feature>
<feature type="transmembrane region" description="Helical" evidence="10">
    <location>
        <begin position="233"/>
        <end position="253"/>
    </location>
</feature>
<evidence type="ECO:0000256" key="9">
    <source>
        <dbReference type="RuleBase" id="RU000477"/>
    </source>
</evidence>
<dbReference type="PRINTS" id="PR00783">
    <property type="entry name" value="MINTRINSICP"/>
</dbReference>
<dbReference type="OrthoDB" id="3222at2759"/>
<keyword evidence="4 9" id="KW-0812">Transmembrane</keyword>
<proteinExistence type="inferred from homology"/>
<keyword evidence="3 9" id="KW-0813">Transport</keyword>
<evidence type="ECO:0000256" key="2">
    <source>
        <dbReference type="ARBA" id="ARBA00006175"/>
    </source>
</evidence>
<dbReference type="AlphaFoldDB" id="A0A9P6TD70"/>
<evidence type="ECO:0000256" key="1">
    <source>
        <dbReference type="ARBA" id="ARBA00004141"/>
    </source>
</evidence>
<dbReference type="InterPro" id="IPR000425">
    <property type="entry name" value="MIP"/>
</dbReference>
<organism evidence="11 12">
    <name type="scientific">Cronartium quercuum f. sp. fusiforme G11</name>
    <dbReference type="NCBI Taxonomy" id="708437"/>
    <lineage>
        <taxon>Eukaryota</taxon>
        <taxon>Fungi</taxon>
        <taxon>Dikarya</taxon>
        <taxon>Basidiomycota</taxon>
        <taxon>Pucciniomycotina</taxon>
        <taxon>Pucciniomycetes</taxon>
        <taxon>Pucciniales</taxon>
        <taxon>Coleosporiaceae</taxon>
        <taxon>Cronartium</taxon>
    </lineage>
</organism>
<dbReference type="GO" id="GO:0015254">
    <property type="term" value="F:glycerol channel activity"/>
    <property type="evidence" value="ECO:0007669"/>
    <property type="project" value="TreeGrafter"/>
</dbReference>
<dbReference type="InterPro" id="IPR022357">
    <property type="entry name" value="MIP_CS"/>
</dbReference>
<evidence type="ECO:0000256" key="7">
    <source>
        <dbReference type="ARBA" id="ARBA00023136"/>
    </source>
</evidence>
<dbReference type="Gene3D" id="1.20.1080.10">
    <property type="entry name" value="Glycerol uptake facilitator protein"/>
    <property type="match status" value="1"/>
</dbReference>
<comment type="similarity">
    <text evidence="2 9">Belongs to the MIP/aquaporin (TC 1.A.8) family.</text>
</comment>
<feature type="transmembrane region" description="Helical" evidence="10">
    <location>
        <begin position="149"/>
        <end position="172"/>
    </location>
</feature>
<sequence length="369" mass="41501">MLRQNGKRMVEVTLPRTRIANPSTCLPETHREVHDRNPTNMEPSTCLAETHHLRPEVTINNSVLSNKNFNKRHQGDNDHIHPVLDQQDDIVKKQTKRLNHFHDGFEKAEKLESFNDSLSEDVPIPMRKNEEGFLPQNWLAKFRHQTREFWAEFFGTAVLLFFGTGVNVQAYLRSSTTAAQPSSSNWVTVCFGWGVALMSGLYVSSGVSGGHLNPAVTLTLTLFRGFPVKKVPYFILAQFLGAFVGSAVIYLNYSHALFLFEGGSGVKTIKSGGMFFTTLLDYISSLNCFFEEFIGTVILLMFTLALNDRGNMSPPVGIAPFVMLWVLFGIASTIGFQTGFALNPARDLGPRLFCWMVGYGREIWTYRNL</sequence>
<evidence type="ECO:0000256" key="4">
    <source>
        <dbReference type="ARBA" id="ARBA00022692"/>
    </source>
</evidence>
<dbReference type="InterPro" id="IPR023271">
    <property type="entry name" value="Aquaporin-like"/>
</dbReference>
<dbReference type="PANTHER" id="PTHR43829:SF9">
    <property type="entry name" value="AQUAPORIN-9"/>
    <property type="match status" value="1"/>
</dbReference>
<accession>A0A9P6TD70</accession>
<evidence type="ECO:0000313" key="11">
    <source>
        <dbReference type="EMBL" id="KAG0147489.1"/>
    </source>
</evidence>
<keyword evidence="5" id="KW-0677">Repeat</keyword>
<evidence type="ECO:0000313" key="12">
    <source>
        <dbReference type="Proteomes" id="UP000886653"/>
    </source>
</evidence>
<evidence type="ECO:0000256" key="5">
    <source>
        <dbReference type="ARBA" id="ARBA00022737"/>
    </source>
</evidence>
<evidence type="ECO:0000256" key="6">
    <source>
        <dbReference type="ARBA" id="ARBA00022989"/>
    </source>
</evidence>
<evidence type="ECO:0000256" key="3">
    <source>
        <dbReference type="ARBA" id="ARBA00022448"/>
    </source>
</evidence>
<dbReference type="Pfam" id="PF00230">
    <property type="entry name" value="MIP"/>
    <property type="match status" value="1"/>
</dbReference>
<keyword evidence="6 10" id="KW-1133">Transmembrane helix</keyword>
<dbReference type="PANTHER" id="PTHR43829">
    <property type="entry name" value="AQUAPORIN OR AQUAGLYCEROPORIN RELATED"/>
    <property type="match status" value="1"/>
</dbReference>
<dbReference type="EMBL" id="MU167247">
    <property type="protein sequence ID" value="KAG0147489.1"/>
    <property type="molecule type" value="Genomic_DNA"/>
</dbReference>
<evidence type="ECO:0000256" key="8">
    <source>
        <dbReference type="ARBA" id="ARBA00034651"/>
    </source>
</evidence>
<comment type="catalytic activity">
    <reaction evidence="8">
        <text>H2O(in) = H2O(out)</text>
        <dbReference type="Rhea" id="RHEA:29667"/>
        <dbReference type="ChEBI" id="CHEBI:15377"/>
    </reaction>
</comment>
<name>A0A9P6TD70_9BASI</name>
<keyword evidence="12" id="KW-1185">Reference proteome</keyword>
<keyword evidence="7 10" id="KW-0472">Membrane</keyword>
<evidence type="ECO:0000256" key="10">
    <source>
        <dbReference type="SAM" id="Phobius"/>
    </source>
</evidence>
<feature type="transmembrane region" description="Helical" evidence="10">
    <location>
        <begin position="184"/>
        <end position="203"/>
    </location>
</feature>
<reference evidence="11" key="1">
    <citation type="submission" date="2013-11" db="EMBL/GenBank/DDBJ databases">
        <title>Genome sequence of the fusiform rust pathogen reveals effectors for host alternation and coevolution with pine.</title>
        <authorList>
            <consortium name="DOE Joint Genome Institute"/>
            <person name="Smith K."/>
            <person name="Pendleton A."/>
            <person name="Kubisiak T."/>
            <person name="Anderson C."/>
            <person name="Salamov A."/>
            <person name="Aerts A."/>
            <person name="Riley R."/>
            <person name="Clum A."/>
            <person name="Lindquist E."/>
            <person name="Ence D."/>
            <person name="Campbell M."/>
            <person name="Kronenberg Z."/>
            <person name="Feau N."/>
            <person name="Dhillon B."/>
            <person name="Hamelin R."/>
            <person name="Burleigh J."/>
            <person name="Smith J."/>
            <person name="Yandell M."/>
            <person name="Nelson C."/>
            <person name="Grigoriev I."/>
            <person name="Davis J."/>
        </authorList>
    </citation>
    <scope>NUCLEOTIDE SEQUENCE</scope>
    <source>
        <strain evidence="11">G11</strain>
    </source>
</reference>
<dbReference type="Proteomes" id="UP000886653">
    <property type="component" value="Unassembled WGS sequence"/>
</dbReference>
<dbReference type="NCBIfam" id="TIGR00861">
    <property type="entry name" value="MIP"/>
    <property type="match status" value="1"/>
</dbReference>
<dbReference type="PROSITE" id="PS00221">
    <property type="entry name" value="MIP"/>
    <property type="match status" value="1"/>
</dbReference>
<comment type="subcellular location">
    <subcellularLocation>
        <location evidence="1">Membrane</location>
        <topology evidence="1">Multi-pass membrane protein</topology>
    </subcellularLocation>
</comment>
<dbReference type="CDD" id="cd00333">
    <property type="entry name" value="MIP"/>
    <property type="match status" value="1"/>
</dbReference>
<comment type="caution">
    <text evidence="11">The sequence shown here is derived from an EMBL/GenBank/DDBJ whole genome shotgun (WGS) entry which is preliminary data.</text>
</comment>
<gene>
    <name evidence="11" type="ORF">CROQUDRAFT_656049</name>
</gene>
<dbReference type="SUPFAM" id="SSF81338">
    <property type="entry name" value="Aquaporin-like"/>
    <property type="match status" value="1"/>
</dbReference>
<evidence type="ECO:0008006" key="13">
    <source>
        <dbReference type="Google" id="ProtNLM"/>
    </source>
</evidence>